<dbReference type="InterPro" id="IPR023393">
    <property type="entry name" value="START-like_dom_sf"/>
</dbReference>
<dbReference type="CDD" id="cd07814">
    <property type="entry name" value="SRPBCC_CalC_Aha1-like"/>
    <property type="match status" value="1"/>
</dbReference>
<comment type="similarity">
    <text evidence="1">Belongs to the AHA1 family.</text>
</comment>
<dbReference type="SUPFAM" id="SSF55961">
    <property type="entry name" value="Bet v1-like"/>
    <property type="match status" value="1"/>
</dbReference>
<protein>
    <submittedName>
        <fullName evidence="3">SRPBCC domain-containing protein</fullName>
    </submittedName>
</protein>
<proteinExistence type="inferred from homology"/>
<dbReference type="Gene3D" id="3.30.530.20">
    <property type="match status" value="1"/>
</dbReference>
<evidence type="ECO:0000313" key="3">
    <source>
        <dbReference type="EMBL" id="HHL42795.1"/>
    </source>
</evidence>
<dbReference type="Pfam" id="PF08327">
    <property type="entry name" value="AHSA1"/>
    <property type="match status" value="1"/>
</dbReference>
<organism evidence="3">
    <name type="scientific">Hellea balneolensis</name>
    <dbReference type="NCBI Taxonomy" id="287478"/>
    <lineage>
        <taxon>Bacteria</taxon>
        <taxon>Pseudomonadati</taxon>
        <taxon>Pseudomonadota</taxon>
        <taxon>Alphaproteobacteria</taxon>
        <taxon>Maricaulales</taxon>
        <taxon>Robiginitomaculaceae</taxon>
        <taxon>Hellea</taxon>
    </lineage>
</organism>
<dbReference type="EMBL" id="DRMJ01000207">
    <property type="protein sequence ID" value="HHL42795.1"/>
    <property type="molecule type" value="Genomic_DNA"/>
</dbReference>
<sequence>MLVKTVFLQAPLAKVWGYLTQGDKLGKWFHPAKTDMQAGEKWTIYGAQSGDPVCWGTVSEMRFEDGADVAVLRYSFTHNHLQGLETDCVWTLEAVDGGTILTLRHYGFEAFPEEPFAMAANHDEGWDEHFADLRKVVCS</sequence>
<feature type="domain" description="Activator of Hsp90 ATPase homologue 1/2-like C-terminal" evidence="2">
    <location>
        <begin position="10"/>
        <end position="136"/>
    </location>
</feature>
<accession>A0A7C5M2Y4</accession>
<comment type="caution">
    <text evidence="3">The sequence shown here is derived from an EMBL/GenBank/DDBJ whole genome shotgun (WGS) entry which is preliminary data.</text>
</comment>
<name>A0A7C5M2Y4_9PROT</name>
<dbReference type="Proteomes" id="UP000885830">
    <property type="component" value="Unassembled WGS sequence"/>
</dbReference>
<evidence type="ECO:0000259" key="2">
    <source>
        <dbReference type="Pfam" id="PF08327"/>
    </source>
</evidence>
<dbReference type="InterPro" id="IPR013538">
    <property type="entry name" value="ASHA1/2-like_C"/>
</dbReference>
<gene>
    <name evidence="3" type="ORF">ENJ42_04190</name>
</gene>
<evidence type="ECO:0000256" key="1">
    <source>
        <dbReference type="ARBA" id="ARBA00006817"/>
    </source>
</evidence>
<reference evidence="3" key="1">
    <citation type="journal article" date="2020" name="mSystems">
        <title>Genome- and Community-Level Interaction Insights into Carbon Utilization and Element Cycling Functions of Hydrothermarchaeota in Hydrothermal Sediment.</title>
        <authorList>
            <person name="Zhou Z."/>
            <person name="Liu Y."/>
            <person name="Xu W."/>
            <person name="Pan J."/>
            <person name="Luo Z.H."/>
            <person name="Li M."/>
        </authorList>
    </citation>
    <scope>NUCLEOTIDE SEQUENCE [LARGE SCALE GENOMIC DNA]</scope>
    <source>
        <strain evidence="3">HyVt-485</strain>
    </source>
</reference>
<dbReference type="AlphaFoldDB" id="A0A7C5M2Y4"/>